<evidence type="ECO:0000256" key="7">
    <source>
        <dbReference type="SAM" id="Phobius"/>
    </source>
</evidence>
<dbReference type="STRING" id="357750.A0A2S6C3M9"/>
<dbReference type="GO" id="GO:0042910">
    <property type="term" value="F:xenobiotic transmembrane transporter activity"/>
    <property type="evidence" value="ECO:0007669"/>
    <property type="project" value="InterPro"/>
</dbReference>
<protein>
    <submittedName>
        <fullName evidence="8">Uncharacterized protein</fullName>
    </submittedName>
</protein>
<evidence type="ECO:0000313" key="8">
    <source>
        <dbReference type="EMBL" id="PPJ54344.1"/>
    </source>
</evidence>
<comment type="caution">
    <text evidence="8">The sequence shown here is derived from an EMBL/GenBank/DDBJ whole genome shotgun (WGS) entry which is preliminary data.</text>
</comment>
<feature type="transmembrane region" description="Helical" evidence="7">
    <location>
        <begin position="434"/>
        <end position="455"/>
    </location>
</feature>
<dbReference type="InterPro" id="IPR045069">
    <property type="entry name" value="MATE_euk"/>
</dbReference>
<evidence type="ECO:0000256" key="6">
    <source>
        <dbReference type="SAM" id="MobiDB-lite"/>
    </source>
</evidence>
<dbReference type="InterPro" id="IPR036291">
    <property type="entry name" value="NAD(P)-bd_dom_sf"/>
</dbReference>
<dbReference type="GO" id="GO:0016020">
    <property type="term" value="C:membrane"/>
    <property type="evidence" value="ECO:0007669"/>
    <property type="project" value="UniProtKB-SubCell"/>
</dbReference>
<organism evidence="8 9">
    <name type="scientific">Cercospora berteroae</name>
    <dbReference type="NCBI Taxonomy" id="357750"/>
    <lineage>
        <taxon>Eukaryota</taxon>
        <taxon>Fungi</taxon>
        <taxon>Dikarya</taxon>
        <taxon>Ascomycota</taxon>
        <taxon>Pezizomycotina</taxon>
        <taxon>Dothideomycetes</taxon>
        <taxon>Dothideomycetidae</taxon>
        <taxon>Mycosphaerellales</taxon>
        <taxon>Mycosphaerellaceae</taxon>
        <taxon>Cercospora</taxon>
    </lineage>
</organism>
<comment type="subcellular location">
    <subcellularLocation>
        <location evidence="1">Membrane</location>
        <topology evidence="1">Multi-pass membrane protein</topology>
    </subcellularLocation>
</comment>
<dbReference type="Pfam" id="PF01554">
    <property type="entry name" value="MatE"/>
    <property type="match status" value="2"/>
</dbReference>
<evidence type="ECO:0000256" key="4">
    <source>
        <dbReference type="ARBA" id="ARBA00022989"/>
    </source>
</evidence>
<proteinExistence type="inferred from homology"/>
<feature type="region of interest" description="Disordered" evidence="6">
    <location>
        <begin position="1"/>
        <end position="20"/>
    </location>
</feature>
<feature type="transmembrane region" description="Helical" evidence="7">
    <location>
        <begin position="590"/>
        <end position="618"/>
    </location>
</feature>
<dbReference type="PANTHER" id="PTHR11206">
    <property type="entry name" value="MULTIDRUG RESISTANCE PROTEIN"/>
    <property type="match status" value="1"/>
</dbReference>
<dbReference type="PRINTS" id="PR00081">
    <property type="entry name" value="GDHRDH"/>
</dbReference>
<feature type="transmembrane region" description="Helical" evidence="7">
    <location>
        <begin position="691"/>
        <end position="711"/>
    </location>
</feature>
<dbReference type="Proteomes" id="UP000237631">
    <property type="component" value="Unassembled WGS sequence"/>
</dbReference>
<evidence type="ECO:0000256" key="5">
    <source>
        <dbReference type="ARBA" id="ARBA00023136"/>
    </source>
</evidence>
<comment type="similarity">
    <text evidence="2">Belongs to the multi antimicrobial extrusion (MATE) (TC 2.A.66.1) family.</text>
</comment>
<evidence type="ECO:0000256" key="3">
    <source>
        <dbReference type="ARBA" id="ARBA00022692"/>
    </source>
</evidence>
<dbReference type="Gene3D" id="3.40.50.720">
    <property type="entry name" value="NAD(P)-binding Rossmann-like Domain"/>
    <property type="match status" value="1"/>
</dbReference>
<name>A0A2S6C3M9_9PEZI</name>
<keyword evidence="9" id="KW-1185">Reference proteome</keyword>
<evidence type="ECO:0000256" key="1">
    <source>
        <dbReference type="ARBA" id="ARBA00004141"/>
    </source>
</evidence>
<dbReference type="Pfam" id="PF13561">
    <property type="entry name" value="adh_short_C2"/>
    <property type="match status" value="1"/>
</dbReference>
<dbReference type="CDD" id="cd13132">
    <property type="entry name" value="MATE_eukaryotic"/>
    <property type="match status" value="1"/>
</dbReference>
<feature type="transmembrane region" description="Helical" evidence="7">
    <location>
        <begin position="368"/>
        <end position="393"/>
    </location>
</feature>
<dbReference type="OrthoDB" id="2126698at2759"/>
<keyword evidence="3 7" id="KW-0812">Transmembrane</keyword>
<dbReference type="GO" id="GO:1990961">
    <property type="term" value="P:xenobiotic detoxification by transmembrane export across the plasma membrane"/>
    <property type="evidence" value="ECO:0007669"/>
    <property type="project" value="InterPro"/>
</dbReference>
<evidence type="ECO:0000313" key="9">
    <source>
        <dbReference type="Proteomes" id="UP000237631"/>
    </source>
</evidence>
<dbReference type="EMBL" id="PNEN01000566">
    <property type="protein sequence ID" value="PPJ54344.1"/>
    <property type="molecule type" value="Genomic_DNA"/>
</dbReference>
<gene>
    <name evidence="8" type="ORF">CBER1_07122</name>
</gene>
<dbReference type="SUPFAM" id="SSF51735">
    <property type="entry name" value="NAD(P)-binding Rossmann-fold domains"/>
    <property type="match status" value="1"/>
</dbReference>
<dbReference type="InterPro" id="IPR002528">
    <property type="entry name" value="MATE_fam"/>
</dbReference>
<dbReference type="NCBIfam" id="TIGR00797">
    <property type="entry name" value="matE"/>
    <property type="match status" value="1"/>
</dbReference>
<sequence>MSTTLEDATAAPRQPKPFPNIPDNVLQQFSMKGKVAAITGASAGIGWAAAEAIAEAGGAKLAEQHGIRAKAYQLEVSSSDRVDKMVEQIVADFGRLDVFVANAGMAISKPLLETSDEEYRKQMEVNADGVVWQARAAGQVFKKQGFGNLIITASISAHIVNVPVDQPAAIRHLGRSLAREWRDFARVNIVSPGFFDTKMGAAPKVQSEAYRMTPLGRQGHVREIKGFYLYLASDASSYQTGSDTIIDGGYTLPESQTHGECCSEENPATSKDNGEIVIEEVSLRTEASILVRYSGPLVITYFLQYAYQVIIIVVAAQLSTEEIAGVSLGITTANITGGMATALDTLCSQAYGSSSLADVGLYTIRATILVHLVAVIPIGTFWLFSGPLISAIVPSQSLALHASSFLRYTLIGVPGFVTFENGKRFMQAQGDFTAGMIILILCLPINIGLTYLLVYVADMRVAGAALSASLTNFVRPILLAAYAKLVKPSTLKCWPSTSEISSEWRKEWGLIMRLAIPGTLMTLSEWMCFEILTFATAFVSDEALAGQTFIGTIATLVWHVPFSASVACSTRVGQLVGAGMTGSTRKVMKWYAVVFLIAGLFDALLGTGFIFLTLRYLIHDDKVAQVVKAALPYAAVFMIWDATVNWPHSIGRGFGWQDIGAWCTMTINYLYAVPVAIYLEMGPPKMGISGLWIGLGSALFLTTIIEAFAIWKRLAKTTDGRVLRSTSDDESQ</sequence>
<feature type="transmembrane region" description="Helical" evidence="7">
    <location>
        <begin position="659"/>
        <end position="679"/>
    </location>
</feature>
<reference evidence="9" key="1">
    <citation type="journal article" date="2017" name="bioRxiv">
        <title>Conservation of a gene cluster reveals novel cercosporin biosynthetic mechanisms and extends production to the genus Colletotrichum.</title>
        <authorList>
            <person name="de Jonge R."/>
            <person name="Ebert M.K."/>
            <person name="Huitt-Roehl C.R."/>
            <person name="Pal P."/>
            <person name="Suttle J.C."/>
            <person name="Spanner R.E."/>
            <person name="Neubauer J.D."/>
            <person name="Jurick W.M.II."/>
            <person name="Stott K.A."/>
            <person name="Secor G.A."/>
            <person name="Thomma B.P.H.J."/>
            <person name="Van de Peer Y."/>
            <person name="Townsend C.A."/>
            <person name="Bolton M.D."/>
        </authorList>
    </citation>
    <scope>NUCLEOTIDE SEQUENCE [LARGE SCALE GENOMIC DNA]</scope>
    <source>
        <strain evidence="9">CBS538.71</strain>
    </source>
</reference>
<keyword evidence="5 7" id="KW-0472">Membrane</keyword>
<dbReference type="AlphaFoldDB" id="A0A2S6C3M9"/>
<accession>A0A2S6C3M9</accession>
<feature type="transmembrane region" description="Helical" evidence="7">
    <location>
        <begin position="630"/>
        <end position="647"/>
    </location>
</feature>
<dbReference type="GO" id="GO:0015297">
    <property type="term" value="F:antiporter activity"/>
    <property type="evidence" value="ECO:0007669"/>
    <property type="project" value="InterPro"/>
</dbReference>
<dbReference type="InterPro" id="IPR002347">
    <property type="entry name" value="SDR_fam"/>
</dbReference>
<feature type="transmembrane region" description="Helical" evidence="7">
    <location>
        <begin position="405"/>
        <end position="422"/>
    </location>
</feature>
<evidence type="ECO:0000256" key="2">
    <source>
        <dbReference type="ARBA" id="ARBA00010199"/>
    </source>
</evidence>
<keyword evidence="4 7" id="KW-1133">Transmembrane helix</keyword>